<dbReference type="InterPro" id="IPR017871">
    <property type="entry name" value="ABC_transporter-like_CS"/>
</dbReference>
<dbReference type="InterPro" id="IPR003593">
    <property type="entry name" value="AAA+_ATPase"/>
</dbReference>
<evidence type="ECO:0000256" key="1">
    <source>
        <dbReference type="ARBA" id="ARBA00004651"/>
    </source>
</evidence>
<evidence type="ECO:0000256" key="4">
    <source>
        <dbReference type="ARBA" id="ARBA00022741"/>
    </source>
</evidence>
<keyword evidence="5 12" id="KW-0067">ATP-binding</keyword>
<gene>
    <name evidence="12" type="ordered locus">SAR2519</name>
</gene>
<evidence type="ECO:0000256" key="5">
    <source>
        <dbReference type="ARBA" id="ARBA00022840"/>
    </source>
</evidence>
<feature type="domain" description="ABC transmembrane type-1" evidence="11">
    <location>
        <begin position="31"/>
        <end position="313"/>
    </location>
</feature>
<name>A0A7U7IDG9_STAAR</name>
<dbReference type="Gene3D" id="1.20.1560.10">
    <property type="entry name" value="ABC transporter type 1, transmembrane domain"/>
    <property type="match status" value="1"/>
</dbReference>
<dbReference type="GO" id="GO:0005886">
    <property type="term" value="C:plasma membrane"/>
    <property type="evidence" value="ECO:0007669"/>
    <property type="project" value="UniProtKB-SubCell"/>
</dbReference>
<dbReference type="FunFam" id="3.40.50.300:FF:000287">
    <property type="entry name" value="Multidrug ABC transporter ATP-binding protein"/>
    <property type="match status" value="1"/>
</dbReference>
<dbReference type="AlphaFoldDB" id="A0A7U7IDG9"/>
<proteinExistence type="predicted"/>
<evidence type="ECO:0000259" key="10">
    <source>
        <dbReference type="PROSITE" id="PS50893"/>
    </source>
</evidence>
<keyword evidence="4" id="KW-0547">Nucleotide-binding</keyword>
<dbReference type="GO" id="GO:0005524">
    <property type="term" value="F:ATP binding"/>
    <property type="evidence" value="ECO:0007669"/>
    <property type="project" value="UniProtKB-KW"/>
</dbReference>
<feature type="transmembrane region" description="Helical" evidence="9">
    <location>
        <begin position="29"/>
        <end position="55"/>
    </location>
</feature>
<evidence type="ECO:0000256" key="2">
    <source>
        <dbReference type="ARBA" id="ARBA00022448"/>
    </source>
</evidence>
<dbReference type="InterPro" id="IPR003439">
    <property type="entry name" value="ABC_transporter-like_ATP-bd"/>
</dbReference>
<feature type="transmembrane region" description="Helical" evidence="9">
    <location>
        <begin position="254"/>
        <end position="277"/>
    </location>
</feature>
<dbReference type="KEGG" id="sar:SAR2519"/>
<comment type="function">
    <text evidence="8">May be involved in multidrug export. Transmembrane domains (TMD) form a pore in the cell membrane and the ATP-binding domain (NBD) is responsible for energy generation.</text>
</comment>
<dbReference type="InterPro" id="IPR039421">
    <property type="entry name" value="Type_1_exporter"/>
</dbReference>
<keyword evidence="6 9" id="KW-1133">Transmembrane helix</keyword>
<dbReference type="PROSITE" id="PS00211">
    <property type="entry name" value="ABC_TRANSPORTER_1"/>
    <property type="match status" value="1"/>
</dbReference>
<keyword evidence="2" id="KW-0813">Transport</keyword>
<dbReference type="Pfam" id="PF00664">
    <property type="entry name" value="ABC_membrane"/>
    <property type="match status" value="1"/>
</dbReference>
<dbReference type="EMBL" id="BX571856">
    <property type="protein sequence ID" value="CAG41499.1"/>
    <property type="molecule type" value="Genomic_DNA"/>
</dbReference>
<evidence type="ECO:0000256" key="7">
    <source>
        <dbReference type="ARBA" id="ARBA00023136"/>
    </source>
</evidence>
<dbReference type="InterPro" id="IPR011527">
    <property type="entry name" value="ABC1_TM_dom"/>
</dbReference>
<dbReference type="Gene3D" id="3.40.50.300">
    <property type="entry name" value="P-loop containing nucleotide triphosphate hydrolases"/>
    <property type="match status" value="1"/>
</dbReference>
<dbReference type="SUPFAM" id="SSF52540">
    <property type="entry name" value="P-loop containing nucleoside triphosphate hydrolases"/>
    <property type="match status" value="1"/>
</dbReference>
<dbReference type="CDD" id="cd07346">
    <property type="entry name" value="ABC_6TM_exporters"/>
    <property type="match status" value="1"/>
</dbReference>
<dbReference type="InterPro" id="IPR036640">
    <property type="entry name" value="ABC1_TM_sf"/>
</dbReference>
<dbReference type="PANTHER" id="PTHR43394">
    <property type="entry name" value="ATP-DEPENDENT PERMEASE MDL1, MITOCHONDRIAL"/>
    <property type="match status" value="1"/>
</dbReference>
<dbReference type="InterPro" id="IPR027417">
    <property type="entry name" value="P-loop_NTPase"/>
</dbReference>
<evidence type="ECO:0000256" key="8">
    <source>
        <dbReference type="ARBA" id="ARBA00025074"/>
    </source>
</evidence>
<evidence type="ECO:0000313" key="12">
    <source>
        <dbReference type="EMBL" id="CAG41499.1"/>
    </source>
</evidence>
<accession>A0A7U7IDG9</accession>
<dbReference type="Proteomes" id="UP000000596">
    <property type="component" value="Chromosome"/>
</dbReference>
<keyword evidence="3 9" id="KW-0812">Transmembrane</keyword>
<feature type="transmembrane region" description="Helical" evidence="9">
    <location>
        <begin position="67"/>
        <end position="91"/>
    </location>
</feature>
<evidence type="ECO:0000259" key="11">
    <source>
        <dbReference type="PROSITE" id="PS50929"/>
    </source>
</evidence>
<evidence type="ECO:0000313" key="13">
    <source>
        <dbReference type="Proteomes" id="UP000000596"/>
    </source>
</evidence>
<evidence type="ECO:0000256" key="3">
    <source>
        <dbReference type="ARBA" id="ARBA00022692"/>
    </source>
</evidence>
<organism evidence="12 13">
    <name type="scientific">Staphylococcus aureus (strain MRSA252)</name>
    <dbReference type="NCBI Taxonomy" id="282458"/>
    <lineage>
        <taxon>Bacteria</taxon>
        <taxon>Bacillati</taxon>
        <taxon>Bacillota</taxon>
        <taxon>Bacilli</taxon>
        <taxon>Bacillales</taxon>
        <taxon>Staphylococcaceae</taxon>
        <taxon>Staphylococcus</taxon>
    </lineage>
</organism>
<dbReference type="PROSITE" id="PS50893">
    <property type="entry name" value="ABC_TRANSPORTER_2"/>
    <property type="match status" value="1"/>
</dbReference>
<dbReference type="PANTHER" id="PTHR43394:SF1">
    <property type="entry name" value="ATP-BINDING CASSETTE SUB-FAMILY B MEMBER 10, MITOCHONDRIAL"/>
    <property type="match status" value="1"/>
</dbReference>
<dbReference type="SMART" id="SM00382">
    <property type="entry name" value="AAA"/>
    <property type="match status" value="1"/>
</dbReference>
<dbReference type="Pfam" id="PF00005">
    <property type="entry name" value="ABC_tran"/>
    <property type="match status" value="1"/>
</dbReference>
<feature type="transmembrane region" description="Helical" evidence="9">
    <location>
        <begin position="149"/>
        <end position="166"/>
    </location>
</feature>
<keyword evidence="7 9" id="KW-0472">Membrane</keyword>
<comment type="subcellular location">
    <subcellularLocation>
        <location evidence="1">Cell membrane</location>
        <topology evidence="1">Multi-pass membrane protein</topology>
    </subcellularLocation>
</comment>
<dbReference type="GO" id="GO:0015421">
    <property type="term" value="F:ABC-type oligopeptide transporter activity"/>
    <property type="evidence" value="ECO:0007669"/>
    <property type="project" value="TreeGrafter"/>
</dbReference>
<reference evidence="12 13" key="1">
    <citation type="journal article" date="2004" name="Proc. Natl. Acad. Sci. U.S.A.">
        <title>Complete genomes of two clinical Staphylococcus aureus strains: evidence for the rapid evolution of virulence and drug resistance.</title>
        <authorList>
            <person name="Holden M.T.G."/>
            <person name="Feil E.J."/>
            <person name="Lindsay J.A."/>
            <person name="Peacock S.J."/>
            <person name="Day N.P.J."/>
            <person name="Enright M.C."/>
            <person name="Foster T.J."/>
            <person name="Moore C.E."/>
            <person name="Hurst L."/>
            <person name="Atkin R."/>
            <person name="Barron A."/>
            <person name="Bason N."/>
            <person name="Bentley S.D."/>
            <person name="Chillingworth C."/>
            <person name="Chillingworth T."/>
            <person name="Churcher C."/>
            <person name="Clark L."/>
            <person name="Corton C."/>
            <person name="Cronin A."/>
            <person name="Doggett J."/>
            <person name="Dowd L."/>
            <person name="Feltwell T."/>
            <person name="Hance Z."/>
            <person name="Harris B."/>
            <person name="Hauser H."/>
            <person name="Holroyd S."/>
            <person name="Jagels K."/>
            <person name="James K.D."/>
            <person name="Lennard N."/>
            <person name="Line A."/>
            <person name="Mayes R."/>
            <person name="Moule S."/>
            <person name="Mungall K."/>
            <person name="Ormond D."/>
            <person name="Quail M.A."/>
            <person name="Rabbinowitsch E."/>
            <person name="Rutherford K."/>
            <person name="Sanders M."/>
            <person name="Sharp S."/>
            <person name="Simmonds M."/>
            <person name="Stevens K."/>
            <person name="Whitehead S."/>
            <person name="Barrell B.G."/>
            <person name="Spratt B.G."/>
            <person name="Parkhill J."/>
        </authorList>
    </citation>
    <scope>NUCLEOTIDE SEQUENCE [LARGE SCALE GENOMIC DNA]</scope>
    <source>
        <strain evidence="12 13">MRSA252</strain>
    </source>
</reference>
<dbReference type="PROSITE" id="PS50929">
    <property type="entry name" value="ABC_TM1F"/>
    <property type="match status" value="1"/>
</dbReference>
<protein>
    <submittedName>
        <fullName evidence="12">ABC transporter ATP-binding protein</fullName>
    </submittedName>
</protein>
<sequence>MKGVTYTMNNQTNWIKILSGFASDSKWKIMLSILLSIISVFSGLVPYWAVFKIILMMINNAYTINSIMVYIFIVLIAYISQVCCFGASTMLSHITAYEILSEIRKKLAQKLMRLPLGVVESKKIGELKNIFVDKVETIELPLAHMIPEVIGNLLLSAAIFLYIMLIDWRMASALLVTIPISIFAFKKVMSGFNETYAEQMKSNNYMNSAIVEFIEGIEVIKTFNQSQSSYKKYKDAVDNYKIHTLNWFKNTWGYMNLGASVLPSTFLGILPVGMYLISINQLNYAEFFLCIVLSLGVVAPIKNFTNYVNHLKSIQYALTEVNQILSLEELVLSTKFKKPQHYEIAFNNVGFSYNKDKDDLVFKHLSFTVPENNFIAIVGASGSGKSTIAKLISRYWDVTSGEITIGGIDIKDIESKQLNDLVGFVGQDNFLLNLTFKENIKLGNPEATDEAVEKAAKLAQCHEFIEKLPDGYDTNVGTVGDKLSGGEKQRVTIARMILKDAPIIVLDEATAYVDPDNEQKIQEALNVLTQDKTLIVIAHRLSTIQHADQIIVLGKQQILEKGSHHLLLKLNGNYKKMWDTHMHTKDWGINTGHN</sequence>
<feature type="domain" description="ABC transporter" evidence="10">
    <location>
        <begin position="344"/>
        <end position="580"/>
    </location>
</feature>
<evidence type="ECO:0000256" key="6">
    <source>
        <dbReference type="ARBA" id="ARBA00022989"/>
    </source>
</evidence>
<dbReference type="SUPFAM" id="SSF90123">
    <property type="entry name" value="ABC transporter transmembrane region"/>
    <property type="match status" value="1"/>
</dbReference>
<dbReference type="GO" id="GO:0016887">
    <property type="term" value="F:ATP hydrolysis activity"/>
    <property type="evidence" value="ECO:0007669"/>
    <property type="project" value="InterPro"/>
</dbReference>
<evidence type="ECO:0000256" key="9">
    <source>
        <dbReference type="SAM" id="Phobius"/>
    </source>
</evidence>